<gene>
    <name evidence="1" type="ORF">MLD38_021696</name>
</gene>
<proteinExistence type="predicted"/>
<sequence>MYRFKKEKELVQPNHPIGIPSNPVRSKVSTLSTRSPEVGITSGTSCHGHRLRRRGETRVMSSPLDSTTSSAWERNTLRRLGYSS</sequence>
<reference evidence="2" key="1">
    <citation type="journal article" date="2023" name="Front. Plant Sci.">
        <title>Chromosomal-level genome assembly of Melastoma candidum provides insights into trichome evolution.</title>
        <authorList>
            <person name="Zhong Y."/>
            <person name="Wu W."/>
            <person name="Sun C."/>
            <person name="Zou P."/>
            <person name="Liu Y."/>
            <person name="Dai S."/>
            <person name="Zhou R."/>
        </authorList>
    </citation>
    <scope>NUCLEOTIDE SEQUENCE [LARGE SCALE GENOMIC DNA]</scope>
</reference>
<dbReference type="Proteomes" id="UP001057402">
    <property type="component" value="Chromosome 6"/>
</dbReference>
<comment type="caution">
    <text evidence="1">The sequence shown here is derived from an EMBL/GenBank/DDBJ whole genome shotgun (WGS) entry which is preliminary data.</text>
</comment>
<evidence type="ECO:0000313" key="1">
    <source>
        <dbReference type="EMBL" id="KAI4365732.1"/>
    </source>
</evidence>
<dbReference type="EMBL" id="CM042885">
    <property type="protein sequence ID" value="KAI4365732.1"/>
    <property type="molecule type" value="Genomic_DNA"/>
</dbReference>
<keyword evidence="2" id="KW-1185">Reference proteome</keyword>
<name>A0ACB9QG41_9MYRT</name>
<organism evidence="1 2">
    <name type="scientific">Melastoma candidum</name>
    <dbReference type="NCBI Taxonomy" id="119954"/>
    <lineage>
        <taxon>Eukaryota</taxon>
        <taxon>Viridiplantae</taxon>
        <taxon>Streptophyta</taxon>
        <taxon>Embryophyta</taxon>
        <taxon>Tracheophyta</taxon>
        <taxon>Spermatophyta</taxon>
        <taxon>Magnoliopsida</taxon>
        <taxon>eudicotyledons</taxon>
        <taxon>Gunneridae</taxon>
        <taxon>Pentapetalae</taxon>
        <taxon>rosids</taxon>
        <taxon>malvids</taxon>
        <taxon>Myrtales</taxon>
        <taxon>Melastomataceae</taxon>
        <taxon>Melastomatoideae</taxon>
        <taxon>Melastomateae</taxon>
        <taxon>Melastoma</taxon>
    </lineage>
</organism>
<evidence type="ECO:0000313" key="2">
    <source>
        <dbReference type="Proteomes" id="UP001057402"/>
    </source>
</evidence>
<protein>
    <submittedName>
        <fullName evidence="1">Uncharacterized protein</fullName>
    </submittedName>
</protein>
<accession>A0ACB9QG41</accession>